<reference evidence="2" key="1">
    <citation type="journal article" date="2019" name="Science">
        <title>Mutation of a bHLH transcription factor allowed almond domestication.</title>
        <authorList>
            <person name="Sanchez-Perez R."/>
            <person name="Pavan S."/>
            <person name="Mazzeo R."/>
            <person name="Moldovan C."/>
            <person name="Aiese Cigliano R."/>
            <person name="Del Cueto J."/>
            <person name="Ricciardi F."/>
            <person name="Lotti C."/>
            <person name="Ricciardi L."/>
            <person name="Dicenta F."/>
            <person name="Lopez-Marques R.L."/>
            <person name="Lindberg Moller B."/>
        </authorList>
    </citation>
    <scope>NUCLEOTIDE SEQUENCE</scope>
</reference>
<feature type="non-terminal residue" evidence="2">
    <location>
        <position position="1"/>
    </location>
</feature>
<feature type="region of interest" description="Disordered" evidence="1">
    <location>
        <begin position="49"/>
        <end position="72"/>
    </location>
</feature>
<evidence type="ECO:0000313" key="2">
    <source>
        <dbReference type="EMBL" id="BBH02931.1"/>
    </source>
</evidence>
<sequence>SSLSRAKTGRRLPELAGAASGHHRPRDRWRWNRRRVPYLSRPIPRPTTTCAGWKLRKNDGNSPKLTETSRPPIFLLRPPFPSAQAPEARQNHRRDLQEVQLARTSSCRSAQASTTGPLLASAPPRSVGFCRKVLEIFENSIPDFLTREFLHEPQWLPKKTNTKSQPVNQSHPNRNHLKRNP</sequence>
<dbReference type="AlphaFoldDB" id="A0A4Y1RF94"/>
<protein>
    <submittedName>
        <fullName evidence="2">2-oxoglutarate and Fe(II)-dependent oxygenase superfamily protein</fullName>
    </submittedName>
</protein>
<name>A0A4Y1RF94_PRUDU</name>
<feature type="compositionally biased region" description="Polar residues" evidence="1">
    <location>
        <begin position="162"/>
        <end position="172"/>
    </location>
</feature>
<accession>A0A4Y1RF94</accession>
<organism evidence="2">
    <name type="scientific">Prunus dulcis</name>
    <name type="common">Almond</name>
    <name type="synonym">Amygdalus dulcis</name>
    <dbReference type="NCBI Taxonomy" id="3755"/>
    <lineage>
        <taxon>Eukaryota</taxon>
        <taxon>Viridiplantae</taxon>
        <taxon>Streptophyta</taxon>
        <taxon>Embryophyta</taxon>
        <taxon>Tracheophyta</taxon>
        <taxon>Spermatophyta</taxon>
        <taxon>Magnoliopsida</taxon>
        <taxon>eudicotyledons</taxon>
        <taxon>Gunneridae</taxon>
        <taxon>Pentapetalae</taxon>
        <taxon>rosids</taxon>
        <taxon>fabids</taxon>
        <taxon>Rosales</taxon>
        <taxon>Rosaceae</taxon>
        <taxon>Amygdaloideae</taxon>
        <taxon>Amygdaleae</taxon>
        <taxon>Prunus</taxon>
    </lineage>
</organism>
<gene>
    <name evidence="2" type="ORF">Prudu_013651</name>
</gene>
<proteinExistence type="predicted"/>
<feature type="region of interest" description="Disordered" evidence="1">
    <location>
        <begin position="1"/>
        <end position="29"/>
    </location>
</feature>
<feature type="region of interest" description="Disordered" evidence="1">
    <location>
        <begin position="154"/>
        <end position="181"/>
    </location>
</feature>
<dbReference type="EMBL" id="AP019301">
    <property type="protein sequence ID" value="BBH02931.1"/>
    <property type="molecule type" value="Genomic_DNA"/>
</dbReference>
<evidence type="ECO:0000256" key="1">
    <source>
        <dbReference type="SAM" id="MobiDB-lite"/>
    </source>
</evidence>